<keyword evidence="2" id="KW-1185">Reference proteome</keyword>
<dbReference type="AlphaFoldDB" id="A0AAV5W3Q6"/>
<feature type="non-terminal residue" evidence="1">
    <location>
        <position position="201"/>
    </location>
</feature>
<dbReference type="Proteomes" id="UP001432322">
    <property type="component" value="Unassembled WGS sequence"/>
</dbReference>
<evidence type="ECO:0000313" key="2">
    <source>
        <dbReference type="Proteomes" id="UP001432322"/>
    </source>
</evidence>
<gene>
    <name evidence="1" type="ORF">PFISCL1PPCAC_16919</name>
</gene>
<dbReference type="EMBL" id="BTSY01000004">
    <property type="protein sequence ID" value="GMT25622.1"/>
    <property type="molecule type" value="Genomic_DNA"/>
</dbReference>
<reference evidence="1" key="1">
    <citation type="submission" date="2023-10" db="EMBL/GenBank/DDBJ databases">
        <title>Genome assembly of Pristionchus species.</title>
        <authorList>
            <person name="Yoshida K."/>
            <person name="Sommer R.J."/>
        </authorList>
    </citation>
    <scope>NUCLEOTIDE SEQUENCE</scope>
    <source>
        <strain evidence="1">RS5133</strain>
    </source>
</reference>
<sequence>VMVTPSKDAHEQSIVGTSESAAVTVQSFDEQEESIDNTEESVHRPLLSCGYRSCRAPVCEWPYSVVSSSATSIGHEEERRSQNVYQRYLSLFLFFTGSCASNGRDNDLECDELAREALSFWKETASEEQINATDAVYFATTERPFAAWAQRNSRRTENTSAPISPVTPTAAREEILPRFPWIMTPRRSSNETPILSPTPPA</sequence>
<proteinExistence type="predicted"/>
<evidence type="ECO:0000313" key="1">
    <source>
        <dbReference type="EMBL" id="GMT25622.1"/>
    </source>
</evidence>
<comment type="caution">
    <text evidence="1">The sequence shown here is derived from an EMBL/GenBank/DDBJ whole genome shotgun (WGS) entry which is preliminary data.</text>
</comment>
<accession>A0AAV5W3Q6</accession>
<feature type="non-terminal residue" evidence="1">
    <location>
        <position position="1"/>
    </location>
</feature>
<name>A0AAV5W3Q6_9BILA</name>
<organism evidence="1 2">
    <name type="scientific">Pristionchus fissidentatus</name>
    <dbReference type="NCBI Taxonomy" id="1538716"/>
    <lineage>
        <taxon>Eukaryota</taxon>
        <taxon>Metazoa</taxon>
        <taxon>Ecdysozoa</taxon>
        <taxon>Nematoda</taxon>
        <taxon>Chromadorea</taxon>
        <taxon>Rhabditida</taxon>
        <taxon>Rhabditina</taxon>
        <taxon>Diplogasteromorpha</taxon>
        <taxon>Diplogasteroidea</taxon>
        <taxon>Neodiplogasteridae</taxon>
        <taxon>Pristionchus</taxon>
    </lineage>
</organism>
<protein>
    <submittedName>
        <fullName evidence="1">Uncharacterized protein</fullName>
    </submittedName>
</protein>